<dbReference type="Proteomes" id="UP000355283">
    <property type="component" value="Unassembled WGS sequence"/>
</dbReference>
<accession>A0A4D9CZM1</accession>
<dbReference type="OrthoDB" id="10426722at2759"/>
<comment type="caution">
    <text evidence="2">The sequence shown here is derived from an EMBL/GenBank/DDBJ whole genome shotgun (WGS) entry which is preliminary data.</text>
</comment>
<reference evidence="2 3" key="1">
    <citation type="submission" date="2019-01" db="EMBL/GenBank/DDBJ databases">
        <title>Nuclear Genome Assembly of the Microalgal Biofuel strain Nannochloropsis salina CCMP1776.</title>
        <authorList>
            <person name="Hovde B."/>
        </authorList>
    </citation>
    <scope>NUCLEOTIDE SEQUENCE [LARGE SCALE GENOMIC DNA]</scope>
    <source>
        <strain evidence="2 3">CCMP1776</strain>
    </source>
</reference>
<feature type="compositionally biased region" description="Acidic residues" evidence="1">
    <location>
        <begin position="246"/>
        <end position="261"/>
    </location>
</feature>
<feature type="region of interest" description="Disordered" evidence="1">
    <location>
        <begin position="338"/>
        <end position="364"/>
    </location>
</feature>
<evidence type="ECO:0000313" key="3">
    <source>
        <dbReference type="Proteomes" id="UP000355283"/>
    </source>
</evidence>
<name>A0A4D9CZM1_9STRA</name>
<proteinExistence type="predicted"/>
<feature type="region of interest" description="Disordered" evidence="1">
    <location>
        <begin position="244"/>
        <end position="266"/>
    </location>
</feature>
<sequence>MDLTTSVRQRVDGAPGRLIVGIVTAKDQEARALECRKRDGSTFTSYLRALYMQDERGVVKLSLWGRGLAETVGSRLNIGDLILVSHATVDRFMGVKGFKASGLHSHVVVVPNRSHAPRLIRSMLTQDAWSQEDGEGYRALLRRVEAVWQWREVEELRRAGEKERRNERAGGFDEGLRMGREDGRVEGRVRRWEWSPGDARRTEGGGKGRFEVVDEVGVVHVLELTKSVEGARALVDALTRRKDAEWGEEAEEEGEEGEEGGGEGGEAVRFENLGSAVGRGGFLLPVVVGKTRVVRLPRGRRVRSRRIGRGEGGRVLSVQEARELVEEEGGKSAWLLADDKRGHGRGDDGEEGGREGVGSDLDLPPRGGKVVNVRGLITLARVVLEGGGEGPGEEEVEVPEVDKLASVLVTRRRRETCPAVEEEEEEEEEEGPGWREGWMYRDVILGVEEPPSSLPPSSPRPAPPGPALRVRVGDAMLQSLVGNVPADKVREEAGHARRRGRLEEEVGKIDTEDVFFYTGFVRRALLSLTSSLNPPWQLTLRVESRRSERAVYSPEDIGIDFADLPSPPRQQHAREGEMHAQMRLLYLSVAPPVPGETSKEESIGGNGRGAVVKEDRGA</sequence>
<dbReference type="EMBL" id="SDOX01000021">
    <property type="protein sequence ID" value="TFJ84034.1"/>
    <property type="molecule type" value="Genomic_DNA"/>
</dbReference>
<organism evidence="2 3">
    <name type="scientific">Nannochloropsis salina CCMP1776</name>
    <dbReference type="NCBI Taxonomy" id="1027361"/>
    <lineage>
        <taxon>Eukaryota</taxon>
        <taxon>Sar</taxon>
        <taxon>Stramenopiles</taxon>
        <taxon>Ochrophyta</taxon>
        <taxon>Eustigmatophyceae</taxon>
        <taxon>Eustigmatales</taxon>
        <taxon>Monodopsidaceae</taxon>
        <taxon>Microchloropsis</taxon>
        <taxon>Microchloropsis salina</taxon>
    </lineage>
</organism>
<protein>
    <submittedName>
        <fullName evidence="2">Uncharacterized protein</fullName>
    </submittedName>
</protein>
<feature type="region of interest" description="Disordered" evidence="1">
    <location>
        <begin position="591"/>
        <end position="618"/>
    </location>
</feature>
<feature type="region of interest" description="Disordered" evidence="1">
    <location>
        <begin position="159"/>
        <end position="178"/>
    </location>
</feature>
<dbReference type="AlphaFoldDB" id="A0A4D9CZM1"/>
<feature type="compositionally biased region" description="Basic and acidic residues" evidence="1">
    <location>
        <begin position="338"/>
        <end position="354"/>
    </location>
</feature>
<evidence type="ECO:0000256" key="1">
    <source>
        <dbReference type="SAM" id="MobiDB-lite"/>
    </source>
</evidence>
<gene>
    <name evidence="2" type="ORF">NSK_005129</name>
</gene>
<keyword evidence="3" id="KW-1185">Reference proteome</keyword>
<evidence type="ECO:0000313" key="2">
    <source>
        <dbReference type="EMBL" id="TFJ84034.1"/>
    </source>
</evidence>